<evidence type="ECO:0000313" key="5">
    <source>
        <dbReference type="Proteomes" id="UP000263377"/>
    </source>
</evidence>
<evidence type="ECO:0000256" key="2">
    <source>
        <dbReference type="PIRNR" id="PIRNR016661"/>
    </source>
</evidence>
<keyword evidence="3" id="KW-0812">Transmembrane</keyword>
<organism evidence="4 5">
    <name type="scientific">Kitasatospora xanthocidica</name>
    <dbReference type="NCBI Taxonomy" id="83382"/>
    <lineage>
        <taxon>Bacteria</taxon>
        <taxon>Bacillati</taxon>
        <taxon>Actinomycetota</taxon>
        <taxon>Actinomycetes</taxon>
        <taxon>Kitasatosporales</taxon>
        <taxon>Streptomycetaceae</taxon>
        <taxon>Kitasatospora</taxon>
    </lineage>
</organism>
<keyword evidence="3" id="KW-1133">Transmembrane helix</keyword>
<proteinExistence type="inferred from homology"/>
<dbReference type="AlphaFoldDB" id="A0A372ZW12"/>
<dbReference type="PANTHER" id="PTHR34295:SF1">
    <property type="entry name" value="BIOTIN TRANSPORTER BIOY"/>
    <property type="match status" value="1"/>
</dbReference>
<keyword evidence="2" id="KW-0813">Transport</keyword>
<name>A0A372ZW12_9ACTN</name>
<feature type="transmembrane region" description="Helical" evidence="3">
    <location>
        <begin position="103"/>
        <end position="125"/>
    </location>
</feature>
<feature type="transmembrane region" description="Helical" evidence="3">
    <location>
        <begin position="80"/>
        <end position="97"/>
    </location>
</feature>
<feature type="transmembrane region" description="Helical" evidence="3">
    <location>
        <begin position="171"/>
        <end position="193"/>
    </location>
</feature>
<dbReference type="GO" id="GO:0015225">
    <property type="term" value="F:biotin transmembrane transporter activity"/>
    <property type="evidence" value="ECO:0007669"/>
    <property type="project" value="UniProtKB-UniRule"/>
</dbReference>
<comment type="subcellular location">
    <subcellularLocation>
        <location evidence="2">Cell membrane</location>
        <topology evidence="2">Multi-pass membrane protein</topology>
    </subcellularLocation>
</comment>
<sequence length="199" mass="19918">MATATTPIPRRAVLADLLPAASTRLGAQARDLALVAGGAALTGVAAQLSVNVPGSPVPVTGQTFAALLVGTALGTRRGAASLVLYLLAGMAGLPWFTGGATGWAFPTFGYVLGFVVAAALTGALARRGADRTPVNTAVTMVLGSLAIYAVGVPYLALSLNVPLARAAELGLYPYLVGDALKAALAAGALPLAWKLLGRR</sequence>
<accession>A0A372ZW12</accession>
<evidence type="ECO:0000256" key="3">
    <source>
        <dbReference type="SAM" id="Phobius"/>
    </source>
</evidence>
<dbReference type="PIRSF" id="PIRSF016661">
    <property type="entry name" value="BioY"/>
    <property type="match status" value="1"/>
</dbReference>
<dbReference type="PANTHER" id="PTHR34295">
    <property type="entry name" value="BIOTIN TRANSPORTER BIOY"/>
    <property type="match status" value="1"/>
</dbReference>
<dbReference type="Proteomes" id="UP000263377">
    <property type="component" value="Unassembled WGS sequence"/>
</dbReference>
<gene>
    <name evidence="4" type="ORF">DR950_19160</name>
</gene>
<comment type="caution">
    <text evidence="4">The sequence shown here is derived from an EMBL/GenBank/DDBJ whole genome shotgun (WGS) entry which is preliminary data.</text>
</comment>
<evidence type="ECO:0000256" key="1">
    <source>
        <dbReference type="ARBA" id="ARBA00010692"/>
    </source>
</evidence>
<keyword evidence="2 3" id="KW-0472">Membrane</keyword>
<keyword evidence="5" id="KW-1185">Reference proteome</keyword>
<protein>
    <recommendedName>
        <fullName evidence="2">Biotin transporter</fullName>
    </recommendedName>
</protein>
<dbReference type="Pfam" id="PF02632">
    <property type="entry name" value="BioY"/>
    <property type="match status" value="1"/>
</dbReference>
<dbReference type="RefSeq" id="WP_117487764.1">
    <property type="nucleotide sequence ID" value="NZ_QVIG01000001.1"/>
</dbReference>
<keyword evidence="2" id="KW-1003">Cell membrane</keyword>
<evidence type="ECO:0000313" key="4">
    <source>
        <dbReference type="EMBL" id="RGD59622.1"/>
    </source>
</evidence>
<dbReference type="GO" id="GO:0005886">
    <property type="term" value="C:plasma membrane"/>
    <property type="evidence" value="ECO:0007669"/>
    <property type="project" value="UniProtKB-SubCell"/>
</dbReference>
<dbReference type="InterPro" id="IPR003784">
    <property type="entry name" value="BioY"/>
</dbReference>
<dbReference type="Gene3D" id="1.10.1760.20">
    <property type="match status" value="1"/>
</dbReference>
<dbReference type="EMBL" id="QVIG01000001">
    <property type="protein sequence ID" value="RGD59622.1"/>
    <property type="molecule type" value="Genomic_DNA"/>
</dbReference>
<comment type="similarity">
    <text evidence="1 2">Belongs to the BioY family.</text>
</comment>
<feature type="transmembrane region" description="Helical" evidence="3">
    <location>
        <begin position="137"/>
        <end position="159"/>
    </location>
</feature>
<reference evidence="4 5" key="1">
    <citation type="submission" date="2018-08" db="EMBL/GenBank/DDBJ databases">
        <title>Diversity &amp; Physiological Properties of Lignin-Decomposing Actinobacteria from Soil.</title>
        <authorList>
            <person name="Roh S.G."/>
            <person name="Kim S.B."/>
        </authorList>
    </citation>
    <scope>NUCLEOTIDE SEQUENCE [LARGE SCALE GENOMIC DNA]</scope>
    <source>
        <strain evidence="4 5">MMS17-GH009</strain>
    </source>
</reference>